<keyword evidence="2" id="KW-1185">Reference proteome</keyword>
<dbReference type="Proteomes" id="UP000309997">
    <property type="component" value="Unassembled WGS sequence"/>
</dbReference>
<gene>
    <name evidence="1" type="ORF">D5086_009745</name>
</gene>
<name>A0ACC4C9A2_POPAL</name>
<protein>
    <submittedName>
        <fullName evidence="1">Uncharacterized protein</fullName>
    </submittedName>
</protein>
<evidence type="ECO:0000313" key="2">
    <source>
        <dbReference type="Proteomes" id="UP000309997"/>
    </source>
</evidence>
<organism evidence="1 2">
    <name type="scientific">Populus alba</name>
    <name type="common">White poplar</name>
    <dbReference type="NCBI Taxonomy" id="43335"/>
    <lineage>
        <taxon>Eukaryota</taxon>
        <taxon>Viridiplantae</taxon>
        <taxon>Streptophyta</taxon>
        <taxon>Embryophyta</taxon>
        <taxon>Tracheophyta</taxon>
        <taxon>Spermatophyta</taxon>
        <taxon>Magnoliopsida</taxon>
        <taxon>eudicotyledons</taxon>
        <taxon>Gunneridae</taxon>
        <taxon>Pentapetalae</taxon>
        <taxon>rosids</taxon>
        <taxon>fabids</taxon>
        <taxon>Malpighiales</taxon>
        <taxon>Salicaceae</taxon>
        <taxon>Saliceae</taxon>
        <taxon>Populus</taxon>
    </lineage>
</organism>
<accession>A0ACC4C9A2</accession>
<evidence type="ECO:0000313" key="1">
    <source>
        <dbReference type="EMBL" id="KAL3591105.1"/>
    </source>
</evidence>
<proteinExistence type="predicted"/>
<sequence length="170" mass="19426">MWSNYKAVPLAEGLKRLSGLNRPNRPTLTQPVQYLPSFQAARHPDCIEGLNNRFCWRRSAVILKIAIRYLTVPRQMQQLGWMEGDLINLQQNSEVADDRAGAEIYIRLAASELELQIGNGSTRTGNIKRTIRTTLAVAILTTLITFGLFMYFRCLRKGKLVHRGTSWFFL</sequence>
<dbReference type="EMBL" id="RCHU02000005">
    <property type="protein sequence ID" value="KAL3591105.1"/>
    <property type="molecule type" value="Genomic_DNA"/>
</dbReference>
<reference evidence="1 2" key="1">
    <citation type="journal article" date="2024" name="Plant Biotechnol. J.">
        <title>Genome and CRISPR/Cas9 system of a widespread forest tree (Populus alba) in the world.</title>
        <authorList>
            <person name="Liu Y.J."/>
            <person name="Jiang P.F."/>
            <person name="Han X.M."/>
            <person name="Li X.Y."/>
            <person name="Wang H.M."/>
            <person name="Wang Y.J."/>
            <person name="Wang X.X."/>
            <person name="Zeng Q.Y."/>
        </authorList>
    </citation>
    <scope>NUCLEOTIDE SEQUENCE [LARGE SCALE GENOMIC DNA]</scope>
    <source>
        <strain evidence="2">cv. PAL-ZL1</strain>
    </source>
</reference>
<comment type="caution">
    <text evidence="1">The sequence shown here is derived from an EMBL/GenBank/DDBJ whole genome shotgun (WGS) entry which is preliminary data.</text>
</comment>